<sequence length="130" mass="14276">MKFAAALLALVAVAFAMPAPADASTAAVADTDRRRRLEISFCRIENFQDCDIIESAERDECNNVPAALNDRIRSISFHGADQCTFYTANGNRTADKNSDASCTGRSFTDSGSVPELHKRFRDRISSYQCS</sequence>
<feature type="region of interest" description="Disordered" evidence="1">
    <location>
        <begin position="90"/>
        <end position="110"/>
    </location>
</feature>
<evidence type="ECO:0000256" key="1">
    <source>
        <dbReference type="SAM" id="MobiDB-lite"/>
    </source>
</evidence>
<dbReference type="GeneID" id="27665802"/>
<reference evidence="3 4" key="2">
    <citation type="journal article" date="2015" name="Eukaryot. Cell">
        <title>Asexual propagation of a virulent clone complex in a human and feline outbreak of sporotrichosis.</title>
        <authorList>
            <person name="Teixeira Mde M."/>
            <person name="Rodrigues A.M."/>
            <person name="Tsui C.K."/>
            <person name="de Almeida L.G."/>
            <person name="Van Diepeningen A.D."/>
            <person name="van den Ende B.G."/>
            <person name="Fernandes G.F."/>
            <person name="Kano R."/>
            <person name="Hamelin R.C."/>
            <person name="Lopes-Bezerra L.M."/>
            <person name="Vasconcelos A.T."/>
            <person name="de Hoog S."/>
            <person name="de Camargo Z.P."/>
            <person name="Felipe M.S."/>
        </authorList>
    </citation>
    <scope>NUCLEOTIDE SEQUENCE [LARGE SCALE GENOMIC DNA]</scope>
    <source>
        <strain evidence="3 4">1099-18</strain>
    </source>
</reference>
<accession>A0A0F2LYZ0</accession>
<dbReference type="EMBL" id="AXCR01000010">
    <property type="protein sequence ID" value="KJR82044.1"/>
    <property type="molecule type" value="Genomic_DNA"/>
</dbReference>
<evidence type="ECO:0000256" key="2">
    <source>
        <dbReference type="SAM" id="SignalP"/>
    </source>
</evidence>
<comment type="caution">
    <text evidence="3">The sequence shown here is derived from an EMBL/GenBank/DDBJ whole genome shotgun (WGS) entry which is preliminary data.</text>
</comment>
<proteinExistence type="predicted"/>
<dbReference type="KEGG" id="ssck:SPSK_03690"/>
<gene>
    <name evidence="3" type="ORF">SPSK_03690</name>
</gene>
<dbReference type="RefSeq" id="XP_016584720.1">
    <property type="nucleotide sequence ID" value="XM_016730525.1"/>
</dbReference>
<evidence type="ECO:0000313" key="4">
    <source>
        <dbReference type="Proteomes" id="UP000033710"/>
    </source>
</evidence>
<dbReference type="OrthoDB" id="10339462at2759"/>
<feature type="signal peptide" evidence="2">
    <location>
        <begin position="1"/>
        <end position="23"/>
    </location>
</feature>
<reference evidence="3 4" key="1">
    <citation type="journal article" date="2014" name="BMC Genomics">
        <title>Comparative genomics of the major fungal agents of human and animal Sporotrichosis: Sporothrix schenckii and Sporothrix brasiliensis.</title>
        <authorList>
            <person name="Teixeira M.M."/>
            <person name="de Almeida L.G."/>
            <person name="Kubitschek-Barreira P."/>
            <person name="Alves F.L."/>
            <person name="Kioshima E.S."/>
            <person name="Abadio A.K."/>
            <person name="Fernandes L."/>
            <person name="Derengowski L.S."/>
            <person name="Ferreira K.S."/>
            <person name="Souza R.C."/>
            <person name="Ruiz J.C."/>
            <person name="de Andrade N.C."/>
            <person name="Paes H.C."/>
            <person name="Nicola A.M."/>
            <person name="Albuquerque P."/>
            <person name="Gerber A.L."/>
            <person name="Martins V.P."/>
            <person name="Peconick L.D."/>
            <person name="Neto A.V."/>
            <person name="Chaucanez C.B."/>
            <person name="Silva P.A."/>
            <person name="Cunha O.L."/>
            <person name="de Oliveira F.F."/>
            <person name="dos Santos T.C."/>
            <person name="Barros A.L."/>
            <person name="Soares M.A."/>
            <person name="de Oliveira L.M."/>
            <person name="Marini M.M."/>
            <person name="Villalobos-Duno H."/>
            <person name="Cunha M.M."/>
            <person name="de Hoog S."/>
            <person name="da Silveira J.F."/>
            <person name="Henrissat B."/>
            <person name="Nino-Vega G.A."/>
            <person name="Cisalpino P.S."/>
            <person name="Mora-Montes H.M."/>
            <person name="Almeida S.R."/>
            <person name="Stajich J.E."/>
            <person name="Lopes-Bezerra L.M."/>
            <person name="Vasconcelos A.T."/>
            <person name="Felipe M.S."/>
        </authorList>
    </citation>
    <scope>NUCLEOTIDE SEQUENCE [LARGE SCALE GENOMIC DNA]</scope>
    <source>
        <strain evidence="3 4">1099-18</strain>
    </source>
</reference>
<dbReference type="Gene3D" id="2.60.20.10">
    <property type="entry name" value="Crystallins"/>
    <property type="match status" value="1"/>
</dbReference>
<organism evidence="3 4">
    <name type="scientific">Sporothrix schenckii 1099-18</name>
    <dbReference type="NCBI Taxonomy" id="1397361"/>
    <lineage>
        <taxon>Eukaryota</taxon>
        <taxon>Fungi</taxon>
        <taxon>Dikarya</taxon>
        <taxon>Ascomycota</taxon>
        <taxon>Pezizomycotina</taxon>
        <taxon>Sordariomycetes</taxon>
        <taxon>Sordariomycetidae</taxon>
        <taxon>Ophiostomatales</taxon>
        <taxon>Ophiostomataceae</taxon>
        <taxon>Sporothrix</taxon>
    </lineage>
</organism>
<feature type="compositionally biased region" description="Polar residues" evidence="1">
    <location>
        <begin position="99"/>
        <end position="110"/>
    </location>
</feature>
<dbReference type="VEuPathDB" id="FungiDB:SPSK_03690"/>
<dbReference type="Proteomes" id="UP000033710">
    <property type="component" value="Unassembled WGS sequence"/>
</dbReference>
<evidence type="ECO:0000313" key="3">
    <source>
        <dbReference type="EMBL" id="KJR82044.1"/>
    </source>
</evidence>
<name>A0A0F2LYZ0_SPOSC</name>
<protein>
    <submittedName>
        <fullName evidence="3">Uncharacterized protein</fullName>
    </submittedName>
</protein>
<keyword evidence="2" id="KW-0732">Signal</keyword>
<dbReference type="AlphaFoldDB" id="A0A0F2LYZ0"/>
<feature type="chain" id="PRO_5002454890" evidence="2">
    <location>
        <begin position="24"/>
        <end position="130"/>
    </location>
</feature>